<dbReference type="Gene3D" id="3.10.260.10">
    <property type="entry name" value="Transcription regulator HTH, APSES-type DNA-binding domain"/>
    <property type="match status" value="1"/>
</dbReference>
<dbReference type="GO" id="GO:0000981">
    <property type="term" value="F:DNA-binding transcription factor activity, RNA polymerase II-specific"/>
    <property type="evidence" value="ECO:0007669"/>
    <property type="project" value="UniProtKB-ARBA"/>
</dbReference>
<organism evidence="3 4">
    <name type="scientific">Ambispora gerdemannii</name>
    <dbReference type="NCBI Taxonomy" id="144530"/>
    <lineage>
        <taxon>Eukaryota</taxon>
        <taxon>Fungi</taxon>
        <taxon>Fungi incertae sedis</taxon>
        <taxon>Mucoromycota</taxon>
        <taxon>Glomeromycotina</taxon>
        <taxon>Glomeromycetes</taxon>
        <taxon>Archaeosporales</taxon>
        <taxon>Ambisporaceae</taxon>
        <taxon>Ambispora</taxon>
    </lineage>
</organism>
<dbReference type="SUPFAM" id="SSF54616">
    <property type="entry name" value="DNA-binding domain of Mlu1-box binding protein MBP1"/>
    <property type="match status" value="1"/>
</dbReference>
<feature type="compositionally biased region" description="Basic residues" evidence="1">
    <location>
        <begin position="31"/>
        <end position="41"/>
    </location>
</feature>
<dbReference type="PROSITE" id="PS51299">
    <property type="entry name" value="HTH_APSES"/>
    <property type="match status" value="1"/>
</dbReference>
<feature type="region of interest" description="Disordered" evidence="1">
    <location>
        <begin position="23"/>
        <end position="73"/>
    </location>
</feature>
<proteinExistence type="predicted"/>
<evidence type="ECO:0000259" key="2">
    <source>
        <dbReference type="PROSITE" id="PS51299"/>
    </source>
</evidence>
<accession>A0A9N9EZ45</accession>
<reference evidence="3" key="1">
    <citation type="submission" date="2021-06" db="EMBL/GenBank/DDBJ databases">
        <authorList>
            <person name="Kallberg Y."/>
            <person name="Tangrot J."/>
            <person name="Rosling A."/>
        </authorList>
    </citation>
    <scope>NUCLEOTIDE SEQUENCE</scope>
    <source>
        <strain evidence="3">MT106</strain>
    </source>
</reference>
<dbReference type="GO" id="GO:0003677">
    <property type="term" value="F:DNA binding"/>
    <property type="evidence" value="ECO:0007669"/>
    <property type="project" value="InterPro"/>
</dbReference>
<dbReference type="GO" id="GO:0033309">
    <property type="term" value="C:SBF transcription complex"/>
    <property type="evidence" value="ECO:0007669"/>
    <property type="project" value="TreeGrafter"/>
</dbReference>
<dbReference type="InterPro" id="IPR036887">
    <property type="entry name" value="HTH_APSES_sf"/>
</dbReference>
<feature type="domain" description="HTH APSES-type" evidence="2">
    <location>
        <begin position="92"/>
        <end position="204"/>
    </location>
</feature>
<dbReference type="OrthoDB" id="5562739at2759"/>
<dbReference type="AlphaFoldDB" id="A0A9N9EZ45"/>
<dbReference type="PANTHER" id="PTHR43828:SF5">
    <property type="entry name" value="TRANSCRIPTIONAL REPRESSOR XBP1"/>
    <property type="match status" value="1"/>
</dbReference>
<sequence length="567" mass="64033">MTTTTTSTGDAIESSSATMNIANIAPLGATKGRRKTTRKKLSQQQIAEVEDRSKDQIQYQPHSDSTIPVDRNRYSTSLDPRGYIPATQESLSLASSTPLFIVFDIYEYDINEQPIMWDRETGYVHFTGIWKALGKNKADIAKLVETHPDLAATIKKVRGGFLKIQGTWMPYDSAKELSRRTCFQLKEQLVPIFGPHFPSEVLSPTQPGFGILALSDEAAQKKRIRRKPKETTLNNAALMPVTSINIATSIPTTKTTTTTSTTSTGYAVKPKLKILFGKREKEADNIPLNTTDQLQPMAVDDNNRSNYINHFNHSLGTAFGFDNYSVQNHPDRSEVQGRSSSTQRSKISNIRALLNEEQIDPMYDREHPTLNDWDLYIRTDAHSNKRRYEDRNDYCKDADSSDHKGGVPRKLMKFSMGINQLINEDGPSTFRQDFAYQYENGTFFTNNNIVINDAYQDQLYSSQINNSDDMVAISSDESSSEMSSSNSVRFEHYNSPIPMTPVHPSNANPPTPIFERDLLEKVEAASILQGLANDRGSRSVVAWPRTFIFNNQEFQYSGCGYRVLRYW</sequence>
<comment type="caution">
    <text evidence="3">The sequence shown here is derived from an EMBL/GenBank/DDBJ whole genome shotgun (WGS) entry which is preliminary data.</text>
</comment>
<evidence type="ECO:0000313" key="3">
    <source>
        <dbReference type="EMBL" id="CAG8497294.1"/>
    </source>
</evidence>
<protein>
    <submittedName>
        <fullName evidence="3">13463_t:CDS:1</fullName>
    </submittedName>
</protein>
<dbReference type="InterPro" id="IPR051642">
    <property type="entry name" value="SWI6-like"/>
</dbReference>
<dbReference type="PANTHER" id="PTHR43828">
    <property type="entry name" value="ASPARAGINASE"/>
    <property type="match status" value="1"/>
</dbReference>
<dbReference type="Proteomes" id="UP000789831">
    <property type="component" value="Unassembled WGS sequence"/>
</dbReference>
<evidence type="ECO:0000313" key="4">
    <source>
        <dbReference type="Proteomes" id="UP000789831"/>
    </source>
</evidence>
<keyword evidence="4" id="KW-1185">Reference proteome</keyword>
<evidence type="ECO:0000256" key="1">
    <source>
        <dbReference type="SAM" id="MobiDB-lite"/>
    </source>
</evidence>
<name>A0A9N9EZ45_9GLOM</name>
<dbReference type="InterPro" id="IPR003163">
    <property type="entry name" value="Tscrpt_reg_HTH_APSES-type"/>
</dbReference>
<dbReference type="EMBL" id="CAJVPL010000439">
    <property type="protein sequence ID" value="CAG8497294.1"/>
    <property type="molecule type" value="Genomic_DNA"/>
</dbReference>
<feature type="compositionally biased region" description="Polar residues" evidence="1">
    <location>
        <begin position="56"/>
        <end position="66"/>
    </location>
</feature>
<gene>
    <name evidence="3" type="ORF">AGERDE_LOCUS4064</name>
</gene>
<dbReference type="GO" id="GO:0030907">
    <property type="term" value="C:MBF transcription complex"/>
    <property type="evidence" value="ECO:0007669"/>
    <property type="project" value="TreeGrafter"/>
</dbReference>